<feature type="domain" description="PLD phosphodiesterase" evidence="9">
    <location>
        <begin position="406"/>
        <end position="433"/>
    </location>
</feature>
<dbReference type="GO" id="GO:0008808">
    <property type="term" value="F:cardiolipin synthase activity"/>
    <property type="evidence" value="ECO:0007669"/>
    <property type="project" value="UniProtKB-UniRule"/>
</dbReference>
<dbReference type="HOGENOM" id="CLU_038053_1_2_10"/>
<dbReference type="EMBL" id="AP014548">
    <property type="protein sequence ID" value="BAO56656.1"/>
    <property type="molecule type" value="Genomic_DNA"/>
</dbReference>
<dbReference type="InterPro" id="IPR022924">
    <property type="entry name" value="Cardiolipin_synthase"/>
</dbReference>
<comment type="subcellular location">
    <subcellularLocation>
        <location evidence="7">Cell membrane</location>
        <topology evidence="7">Multi-pass membrane protein</topology>
    </subcellularLocation>
</comment>
<dbReference type="Proteomes" id="UP000031760">
    <property type="component" value="Chromosome"/>
</dbReference>
<feature type="active site" evidence="7">
    <location>
        <position position="411"/>
    </location>
</feature>
<keyword evidence="1 7" id="KW-1003">Cell membrane</keyword>
<comment type="catalytic activity">
    <reaction evidence="7">
        <text>2 a 1,2-diacyl-sn-glycero-3-phospho-(1'-sn-glycerol) = a cardiolipin + glycerol</text>
        <dbReference type="Rhea" id="RHEA:31451"/>
        <dbReference type="ChEBI" id="CHEBI:17754"/>
        <dbReference type="ChEBI" id="CHEBI:62237"/>
        <dbReference type="ChEBI" id="CHEBI:64716"/>
    </reaction>
</comment>
<gene>
    <name evidence="10" type="ORF">NMS_2647</name>
</gene>
<evidence type="ECO:0000256" key="1">
    <source>
        <dbReference type="ARBA" id="ARBA00022475"/>
    </source>
</evidence>
<comment type="similarity">
    <text evidence="7">Belongs to the phospholipase D family. Cardiolipin synthase subfamily.</text>
</comment>
<dbReference type="EC" id="2.7.8.-" evidence="7 8"/>
<keyword evidence="3 7" id="KW-0812">Transmembrane</keyword>
<organism evidence="10 11">
    <name type="scientific">Nonlabens marinus S1-08</name>
    <dbReference type="NCBI Taxonomy" id="1454201"/>
    <lineage>
        <taxon>Bacteria</taxon>
        <taxon>Pseudomonadati</taxon>
        <taxon>Bacteroidota</taxon>
        <taxon>Flavobacteriia</taxon>
        <taxon>Flavobacteriales</taxon>
        <taxon>Flavobacteriaceae</taxon>
        <taxon>Nonlabens</taxon>
    </lineage>
</organism>
<evidence type="ECO:0000259" key="9">
    <source>
        <dbReference type="PROSITE" id="PS50035"/>
    </source>
</evidence>
<keyword evidence="5 7" id="KW-1133">Transmembrane helix</keyword>
<dbReference type="InterPro" id="IPR025202">
    <property type="entry name" value="PLD-like_dom"/>
</dbReference>
<feature type="active site" evidence="7">
    <location>
        <position position="418"/>
    </location>
</feature>
<dbReference type="PANTHER" id="PTHR21248:SF22">
    <property type="entry name" value="PHOSPHOLIPASE D"/>
    <property type="match status" value="1"/>
</dbReference>
<sequence>MINWVQENWFLASLIGNYLVATGAAFFLIRNNQNPHKTLSSLLFLVALPFVGLAIYYFFGLEYRKQKIFKRKDLNSHEHVTKWNKRLMNDEEELGKYETTFLEDRLKMVKLLRHNERAPLTLRNDLKLLYNGENAFEAIFEALDQAKDHIHLEYFIFNDDNIGNKFIDHLIAARKRDVNVKLIYDSVGSDLSNAAKRRMTDAGILHYPFMPVLFSRFTRKANYRDHRKIVIVDGHIGFLGGINVSDDYVNTPDRDPKDYWRDTHLRIEGHAVKSLQAQWLLNWFFVCDDQYSKDADEEIEGSFFPEIDEKKNKPVQIAASGPDTDWSNIMEAIFTGINSADTRIRITTPYFIPNEAILTAIKSAARSGVEVELMVPRIGDSWAARYASRSYFEEIMECGIKIFWYCKGMLHSKTMVVDGMFATIGTCNIDYRSFDINFEINALVFDKEFAQELNDKFDEDKKECEQIDLEEWKERSLTYKFKESFCKLWAPLL</sequence>
<dbReference type="GO" id="GO:0032049">
    <property type="term" value="P:cardiolipin biosynthetic process"/>
    <property type="evidence" value="ECO:0007669"/>
    <property type="project" value="UniProtKB-UniRule"/>
</dbReference>
<evidence type="ECO:0000256" key="4">
    <source>
        <dbReference type="ARBA" id="ARBA00022737"/>
    </source>
</evidence>
<dbReference type="Pfam" id="PF13091">
    <property type="entry name" value="PLDc_2"/>
    <property type="match status" value="2"/>
</dbReference>
<name>W8W0N9_9FLAO</name>
<keyword evidence="7" id="KW-0444">Lipid biosynthesis</keyword>
<keyword evidence="11" id="KW-1185">Reference proteome</keyword>
<evidence type="ECO:0000256" key="3">
    <source>
        <dbReference type="ARBA" id="ARBA00022692"/>
    </source>
</evidence>
<accession>W8W0N9</accession>
<evidence type="ECO:0000313" key="11">
    <source>
        <dbReference type="Proteomes" id="UP000031760"/>
    </source>
</evidence>
<feature type="active site" evidence="7">
    <location>
        <position position="226"/>
    </location>
</feature>
<dbReference type="PANTHER" id="PTHR21248">
    <property type="entry name" value="CARDIOLIPIN SYNTHASE"/>
    <property type="match status" value="1"/>
</dbReference>
<dbReference type="NCBIfam" id="TIGR04265">
    <property type="entry name" value="bac_cardiolipin"/>
    <property type="match status" value="1"/>
</dbReference>
<keyword evidence="4" id="KW-0677">Repeat</keyword>
<reference evidence="10 11" key="1">
    <citation type="journal article" date="2014" name="Proc. Natl. Acad. Sci. U.S.A.">
        <title>Functional characterization of flavobacteria rhodopsins reveals a unique class of light-driven chloride pump in bacteria.</title>
        <authorList>
            <person name="Yoshizawa S."/>
            <person name="Kumagai Y."/>
            <person name="Kim H."/>
            <person name="Ogura Y."/>
            <person name="Hayashi T."/>
            <person name="Iwasaki W."/>
            <person name="DeLong E.F."/>
            <person name="Kogure K."/>
        </authorList>
    </citation>
    <scope>NUCLEOTIDE SEQUENCE [LARGE SCALE GENOMIC DNA]</scope>
    <source>
        <strain evidence="10 11">S1-08</strain>
    </source>
</reference>
<dbReference type="CDD" id="cd09112">
    <property type="entry name" value="PLDc_CLS_2"/>
    <property type="match status" value="1"/>
</dbReference>
<feature type="active site" evidence="7">
    <location>
        <position position="413"/>
    </location>
</feature>
<dbReference type="InterPro" id="IPR001736">
    <property type="entry name" value="PLipase_D/transphosphatidylase"/>
</dbReference>
<dbReference type="SUPFAM" id="SSF56024">
    <property type="entry name" value="Phospholipase D/nuclease"/>
    <property type="match status" value="2"/>
</dbReference>
<evidence type="ECO:0000256" key="5">
    <source>
        <dbReference type="ARBA" id="ARBA00022989"/>
    </source>
</evidence>
<comment type="function">
    <text evidence="7">Catalyzes the reversible phosphatidyl group transfer from one phosphatidylglycerol molecule to another to form cardiolipin (CL) (diphosphatidylglycerol) and glycerol.</text>
</comment>
<evidence type="ECO:0000313" key="10">
    <source>
        <dbReference type="EMBL" id="BAO56656.1"/>
    </source>
</evidence>
<dbReference type="Gene3D" id="3.30.870.10">
    <property type="entry name" value="Endonuclease Chain A"/>
    <property type="match status" value="2"/>
</dbReference>
<dbReference type="GO" id="GO:0005886">
    <property type="term" value="C:plasma membrane"/>
    <property type="evidence" value="ECO:0007669"/>
    <property type="project" value="UniProtKB-SubCell"/>
</dbReference>
<dbReference type="SMART" id="SM00155">
    <property type="entry name" value="PLDc"/>
    <property type="match status" value="2"/>
</dbReference>
<keyword evidence="7" id="KW-0594">Phospholipid biosynthesis</keyword>
<dbReference type="OrthoDB" id="9762009at2"/>
<dbReference type="AlphaFoldDB" id="W8W0N9"/>
<feature type="active site" evidence="7">
    <location>
        <position position="228"/>
    </location>
</feature>
<keyword evidence="7" id="KW-0443">Lipid metabolism</keyword>
<feature type="transmembrane region" description="Helical" evidence="7">
    <location>
        <begin position="9"/>
        <end position="29"/>
    </location>
</feature>
<keyword evidence="6 7" id="KW-0472">Membrane</keyword>
<evidence type="ECO:0000256" key="2">
    <source>
        <dbReference type="ARBA" id="ARBA00022679"/>
    </source>
</evidence>
<protein>
    <recommendedName>
        <fullName evidence="7 8">Cardiolipin synthase</fullName>
        <shortName evidence="7">CL synthase</shortName>
        <ecNumber evidence="7 8">2.7.8.-</ecNumber>
    </recommendedName>
</protein>
<evidence type="ECO:0000256" key="6">
    <source>
        <dbReference type="ARBA" id="ARBA00023136"/>
    </source>
</evidence>
<dbReference type="PROSITE" id="PS50035">
    <property type="entry name" value="PLD"/>
    <property type="match status" value="2"/>
</dbReference>
<dbReference type="STRING" id="1454201.NMS_2647"/>
<keyword evidence="2 7" id="KW-0808">Transferase</keyword>
<dbReference type="HAMAP" id="MF_01916">
    <property type="entry name" value="Cardiolipin_synth_Cls"/>
    <property type="match status" value="1"/>
</dbReference>
<dbReference type="KEGG" id="nmf:NMS_2647"/>
<feature type="transmembrane region" description="Helical" evidence="7">
    <location>
        <begin position="41"/>
        <end position="61"/>
    </location>
</feature>
<dbReference type="InterPro" id="IPR030874">
    <property type="entry name" value="Cardiolipin_synth_Firmi"/>
</dbReference>
<evidence type="ECO:0000256" key="8">
    <source>
        <dbReference type="NCBIfam" id="TIGR04265"/>
    </source>
</evidence>
<dbReference type="CDD" id="cd09110">
    <property type="entry name" value="PLDc_CLS_1"/>
    <property type="match status" value="1"/>
</dbReference>
<keyword evidence="7" id="KW-1208">Phospholipid metabolism</keyword>
<feature type="domain" description="PLD phosphodiesterase" evidence="9">
    <location>
        <begin position="221"/>
        <end position="248"/>
    </location>
</feature>
<feature type="active site" evidence="7">
    <location>
        <position position="233"/>
    </location>
</feature>
<proteinExistence type="inferred from homology"/>
<evidence type="ECO:0000256" key="7">
    <source>
        <dbReference type="HAMAP-Rule" id="MF_01916"/>
    </source>
</evidence>